<dbReference type="Pfam" id="PF12697">
    <property type="entry name" value="Abhydrolase_6"/>
    <property type="match status" value="1"/>
</dbReference>
<evidence type="ECO:0000313" key="3">
    <source>
        <dbReference type="EMBL" id="MBB5070554.1"/>
    </source>
</evidence>
<sequence length="290" mass="30180">MVDEATRQHRAQDPRTGSSSDSDAAAPEAVGPAVLLLAGGVESAHGYFPGLVEGLTADPGCRVILHDRPGAGEGETVGTLQETAHALHATLRESAAGPVVVVGHSLGGALAALLARDHPEDVAGLVLLDPTPINAPGITVRLERVCRTMAVVLRVPGARRIASAFVGRYMEAEVRRLGLRPDCEAAFRQISRGALDFAGLAAALVGVGALSANFREADLPRVPAAVVSAERKPASEARRAHQRLASALGTSPIIWPGATHAVHLDHPDDTLATIRDVVTRATPSAERDRT</sequence>
<dbReference type="EMBL" id="JACHIV010000001">
    <property type="protein sequence ID" value="MBB5070554.1"/>
    <property type="molecule type" value="Genomic_DNA"/>
</dbReference>
<evidence type="ECO:0000259" key="2">
    <source>
        <dbReference type="Pfam" id="PF12697"/>
    </source>
</evidence>
<comment type="caution">
    <text evidence="3">The sequence shown here is derived from an EMBL/GenBank/DDBJ whole genome shotgun (WGS) entry which is preliminary data.</text>
</comment>
<accession>A0A840NG38</accession>
<feature type="region of interest" description="Disordered" evidence="1">
    <location>
        <begin position="1"/>
        <end position="26"/>
    </location>
</feature>
<dbReference type="PRINTS" id="PR00111">
    <property type="entry name" value="ABHYDROLASE"/>
</dbReference>
<dbReference type="PANTHER" id="PTHR43798">
    <property type="entry name" value="MONOACYLGLYCEROL LIPASE"/>
    <property type="match status" value="1"/>
</dbReference>
<proteinExistence type="predicted"/>
<keyword evidence="4" id="KW-1185">Reference proteome</keyword>
<dbReference type="RefSeq" id="WP_343071469.1">
    <property type="nucleotide sequence ID" value="NZ_JACHIV010000001.1"/>
</dbReference>
<dbReference type="InterPro" id="IPR000073">
    <property type="entry name" value="AB_hydrolase_1"/>
</dbReference>
<reference evidence="3 4" key="1">
    <citation type="submission" date="2020-08" db="EMBL/GenBank/DDBJ databases">
        <title>Sequencing the genomes of 1000 actinobacteria strains.</title>
        <authorList>
            <person name="Klenk H.-P."/>
        </authorList>
    </citation>
    <scope>NUCLEOTIDE SEQUENCE [LARGE SCALE GENOMIC DNA]</scope>
    <source>
        <strain evidence="3 4">DSM 45582</strain>
    </source>
</reference>
<dbReference type="GO" id="GO:0003824">
    <property type="term" value="F:catalytic activity"/>
    <property type="evidence" value="ECO:0007669"/>
    <property type="project" value="UniProtKB-ARBA"/>
</dbReference>
<dbReference type="AlphaFoldDB" id="A0A840NG38"/>
<name>A0A840NG38_9PSEU</name>
<feature type="compositionally biased region" description="Basic and acidic residues" evidence="1">
    <location>
        <begin position="1"/>
        <end position="13"/>
    </location>
</feature>
<evidence type="ECO:0000256" key="1">
    <source>
        <dbReference type="SAM" id="MobiDB-lite"/>
    </source>
</evidence>
<protein>
    <submittedName>
        <fullName evidence="3">Pimeloyl-ACP methyl ester carboxylesterase</fullName>
    </submittedName>
</protein>
<evidence type="ECO:0000313" key="4">
    <source>
        <dbReference type="Proteomes" id="UP000580474"/>
    </source>
</evidence>
<gene>
    <name evidence="3" type="ORF">BJ969_003642</name>
</gene>
<dbReference type="GO" id="GO:0016020">
    <property type="term" value="C:membrane"/>
    <property type="evidence" value="ECO:0007669"/>
    <property type="project" value="TreeGrafter"/>
</dbReference>
<dbReference type="Proteomes" id="UP000580474">
    <property type="component" value="Unassembled WGS sequence"/>
</dbReference>
<organism evidence="3 4">
    <name type="scientific">Saccharopolyspora gloriosae</name>
    <dbReference type="NCBI Taxonomy" id="455344"/>
    <lineage>
        <taxon>Bacteria</taxon>
        <taxon>Bacillati</taxon>
        <taxon>Actinomycetota</taxon>
        <taxon>Actinomycetes</taxon>
        <taxon>Pseudonocardiales</taxon>
        <taxon>Pseudonocardiaceae</taxon>
        <taxon>Saccharopolyspora</taxon>
    </lineage>
</organism>
<feature type="domain" description="AB hydrolase-1" evidence="2">
    <location>
        <begin position="34"/>
        <end position="271"/>
    </location>
</feature>
<dbReference type="InterPro" id="IPR050266">
    <property type="entry name" value="AB_hydrolase_sf"/>
</dbReference>
<dbReference type="Gene3D" id="3.40.50.1820">
    <property type="entry name" value="alpha/beta hydrolase"/>
    <property type="match status" value="1"/>
</dbReference>
<dbReference type="InterPro" id="IPR029058">
    <property type="entry name" value="AB_hydrolase_fold"/>
</dbReference>
<dbReference type="SUPFAM" id="SSF53474">
    <property type="entry name" value="alpha/beta-Hydrolases"/>
    <property type="match status" value="1"/>
</dbReference>
<dbReference type="PANTHER" id="PTHR43798:SF33">
    <property type="entry name" value="HYDROLASE, PUTATIVE (AFU_ORTHOLOGUE AFUA_2G14860)-RELATED"/>
    <property type="match status" value="1"/>
</dbReference>